<feature type="region of interest" description="Disordered" evidence="12">
    <location>
        <begin position="117"/>
        <end position="198"/>
    </location>
</feature>
<dbReference type="Gene3D" id="2.60.120.40">
    <property type="match status" value="1"/>
</dbReference>
<dbReference type="RefSeq" id="XP_007668366.2">
    <property type="nucleotide sequence ID" value="XM_007670176.3"/>
</dbReference>
<feature type="chain" id="PRO_5030169265" description="Multimerin-1" evidence="13">
    <location>
        <begin position="21"/>
        <end position="1213"/>
    </location>
</feature>
<comment type="subunit">
    <text evidence="9">Multimeric. Composed of varying sized, disulfide-linked multimers, the smallest of which is a homotrimer. Proteolysis of the promultimerin in the N-terminal region, leads to the mature p155 form that is stored in platelets. Interacts with factor V/Va.</text>
</comment>
<dbReference type="eggNOG" id="ENOG502QTYP">
    <property type="taxonomic scope" value="Eukaryota"/>
</dbReference>
<dbReference type="GO" id="GO:0030948">
    <property type="term" value="P:negative regulation of vascular endothelial growth factor receptor signaling pathway"/>
    <property type="evidence" value="ECO:0000318"/>
    <property type="project" value="GO_Central"/>
</dbReference>
<dbReference type="InterPro" id="IPR000742">
    <property type="entry name" value="EGF"/>
</dbReference>
<dbReference type="PROSITE" id="PS00022">
    <property type="entry name" value="EGF_1"/>
    <property type="match status" value="1"/>
</dbReference>
<dbReference type="STRING" id="9258.ENSOANP00000023527"/>
<dbReference type="InParanoid" id="F6PSQ3"/>
<evidence type="ECO:0000256" key="4">
    <source>
        <dbReference type="ARBA" id="ARBA00022729"/>
    </source>
</evidence>
<feature type="region of interest" description="Disordered" evidence="12">
    <location>
        <begin position="1009"/>
        <end position="1030"/>
    </location>
</feature>
<name>F6PSQ3_ORNAN</name>
<organism evidence="17 18">
    <name type="scientific">Ornithorhynchus anatinus</name>
    <name type="common">Duckbill platypus</name>
    <dbReference type="NCBI Taxonomy" id="9258"/>
    <lineage>
        <taxon>Eukaryota</taxon>
        <taxon>Metazoa</taxon>
        <taxon>Chordata</taxon>
        <taxon>Craniata</taxon>
        <taxon>Vertebrata</taxon>
        <taxon>Euteleostomi</taxon>
        <taxon>Mammalia</taxon>
        <taxon>Monotremata</taxon>
        <taxon>Ornithorhynchidae</taxon>
        <taxon>Ornithorhynchus</taxon>
    </lineage>
</organism>
<dbReference type="FunFam" id="2.60.120.40:FF:000009">
    <property type="entry name" value="Multimerin-1"/>
    <property type="match status" value="1"/>
</dbReference>
<dbReference type="CTD" id="22915"/>
<dbReference type="PRINTS" id="PR00007">
    <property type="entry name" value="COMPLEMNTC1Q"/>
</dbReference>
<feature type="compositionally biased region" description="Polar residues" evidence="12">
    <location>
        <begin position="280"/>
        <end position="306"/>
    </location>
</feature>
<keyword evidence="3 11" id="KW-0245">EGF-like domain</keyword>
<feature type="compositionally biased region" description="Polar residues" evidence="12">
    <location>
        <begin position="40"/>
        <end position="86"/>
    </location>
</feature>
<dbReference type="PROSITE" id="PS51041">
    <property type="entry name" value="EMI"/>
    <property type="match status" value="1"/>
</dbReference>
<dbReference type="GeneID" id="100077684"/>
<evidence type="ECO:0000256" key="11">
    <source>
        <dbReference type="PROSITE-ProRule" id="PRU00076"/>
    </source>
</evidence>
<evidence type="ECO:0000256" key="6">
    <source>
        <dbReference type="ARBA" id="ARBA00023157"/>
    </source>
</evidence>
<dbReference type="InterPro" id="IPR011489">
    <property type="entry name" value="EMI_domain"/>
</dbReference>
<evidence type="ECO:0000256" key="10">
    <source>
        <dbReference type="ARBA" id="ARBA00071923"/>
    </source>
</evidence>
<dbReference type="SMART" id="SM00110">
    <property type="entry name" value="C1Q"/>
    <property type="match status" value="1"/>
</dbReference>
<feature type="compositionally biased region" description="Basic and acidic residues" evidence="12">
    <location>
        <begin position="307"/>
        <end position="322"/>
    </location>
</feature>
<dbReference type="GO" id="GO:1990972">
    <property type="term" value="C:multimerin complex"/>
    <property type="evidence" value="ECO:0007669"/>
    <property type="project" value="Ensembl"/>
</dbReference>
<dbReference type="GO" id="GO:0005576">
    <property type="term" value="C:extracellular region"/>
    <property type="evidence" value="ECO:0007669"/>
    <property type="project" value="UniProtKB-SubCell"/>
</dbReference>
<dbReference type="GO" id="GO:0061045">
    <property type="term" value="P:negative regulation of wound healing"/>
    <property type="evidence" value="ECO:0007669"/>
    <property type="project" value="Ensembl"/>
</dbReference>
<gene>
    <name evidence="17" type="primary">MMRN1</name>
</gene>
<feature type="domain" description="C1q" evidence="15">
    <location>
        <begin position="1081"/>
        <end position="1213"/>
    </location>
</feature>
<evidence type="ECO:0000256" key="5">
    <source>
        <dbReference type="ARBA" id="ARBA00023054"/>
    </source>
</evidence>
<dbReference type="Bgee" id="ENSOANG00000014945">
    <property type="expression patterns" value="Expressed in ovary and 5 other cell types or tissues"/>
</dbReference>
<protein>
    <recommendedName>
        <fullName evidence="10">Multimerin-1</fullName>
    </recommendedName>
</protein>
<reference evidence="17 18" key="1">
    <citation type="journal article" date="2008" name="Nature">
        <title>Genome analysis of the platypus reveals unique signatures of evolution.</title>
        <authorList>
            <person name="Warren W.C."/>
            <person name="Hillier L.W."/>
            <person name="Marshall Graves J.A."/>
            <person name="Birney E."/>
            <person name="Ponting C.P."/>
            <person name="Grutzner F."/>
            <person name="Belov K."/>
            <person name="Miller W."/>
            <person name="Clarke L."/>
            <person name="Chinwalla A.T."/>
            <person name="Yang S.P."/>
            <person name="Heger A."/>
            <person name="Locke D.P."/>
            <person name="Miethke P."/>
            <person name="Waters P.D."/>
            <person name="Veyrunes F."/>
            <person name="Fulton L."/>
            <person name="Fulton B."/>
            <person name="Graves T."/>
            <person name="Wallis J."/>
            <person name="Puente X.S."/>
            <person name="Lopez-Otin C."/>
            <person name="Ordonez G.R."/>
            <person name="Eichler E.E."/>
            <person name="Chen L."/>
            <person name="Cheng Z."/>
            <person name="Deakin J.E."/>
            <person name="Alsop A."/>
            <person name="Thompson K."/>
            <person name="Kirby P."/>
            <person name="Papenfuss A.T."/>
            <person name="Wakefield M.J."/>
            <person name="Olender T."/>
            <person name="Lancet D."/>
            <person name="Huttley G.A."/>
            <person name="Smit A.F."/>
            <person name="Pask A."/>
            <person name="Temple-Smith P."/>
            <person name="Batzer M.A."/>
            <person name="Walker J.A."/>
            <person name="Konkel M.K."/>
            <person name="Harris R.S."/>
            <person name="Whittington C.M."/>
            <person name="Wong E.S."/>
            <person name="Gemmell N.J."/>
            <person name="Buschiazzo E."/>
            <person name="Vargas Jentzsch I.M."/>
            <person name="Merkel A."/>
            <person name="Schmitz J."/>
            <person name="Zemann A."/>
            <person name="Churakov G."/>
            <person name="Kriegs J.O."/>
            <person name="Brosius J."/>
            <person name="Murchison E.P."/>
            <person name="Sachidanandam R."/>
            <person name="Smith C."/>
            <person name="Hannon G.J."/>
            <person name="Tsend-Ayush E."/>
            <person name="McMillan D."/>
            <person name="Attenborough R."/>
            <person name="Rens W."/>
            <person name="Ferguson-Smith M."/>
            <person name="Lefevre C.M."/>
            <person name="Sharp J.A."/>
            <person name="Nicholas K.R."/>
            <person name="Ray D.A."/>
            <person name="Kube M."/>
            <person name="Reinhardt R."/>
            <person name="Pringle T.H."/>
            <person name="Taylor J."/>
            <person name="Jones R.C."/>
            <person name="Nixon B."/>
            <person name="Dacheux J.L."/>
            <person name="Niwa H."/>
            <person name="Sekita Y."/>
            <person name="Huang X."/>
            <person name="Stark A."/>
            <person name="Kheradpour P."/>
            <person name="Kellis M."/>
            <person name="Flicek P."/>
            <person name="Chen Y."/>
            <person name="Webber C."/>
            <person name="Hardison R."/>
            <person name="Nelson J."/>
            <person name="Hallsworth-Pepin K."/>
            <person name="Delehaunty K."/>
            <person name="Markovic C."/>
            <person name="Minx P."/>
            <person name="Feng Y."/>
            <person name="Kremitzki C."/>
            <person name="Mitreva M."/>
            <person name="Glasscock J."/>
            <person name="Wylie T."/>
            <person name="Wohldmann P."/>
            <person name="Thiru P."/>
            <person name="Nhan M.N."/>
            <person name="Pohl C.S."/>
            <person name="Smith S.M."/>
            <person name="Hou S."/>
            <person name="Nefedov M."/>
            <person name="de Jong P.J."/>
            <person name="Renfree M.B."/>
            <person name="Mardis E.R."/>
            <person name="Wilson R.K."/>
        </authorList>
    </citation>
    <scope>NUCLEOTIDE SEQUENCE [LARGE SCALE GENOMIC DNA]</scope>
    <source>
        <strain evidence="17 18">Glennie</strain>
    </source>
</reference>
<dbReference type="GO" id="GO:0090051">
    <property type="term" value="P:negative regulation of cell migration involved in sprouting angiogenesis"/>
    <property type="evidence" value="ECO:0000318"/>
    <property type="project" value="GO_Central"/>
</dbReference>
<evidence type="ECO:0000313" key="18">
    <source>
        <dbReference type="Proteomes" id="UP000002279"/>
    </source>
</evidence>
<dbReference type="GO" id="GO:0033627">
    <property type="term" value="P:cell adhesion mediated by integrin"/>
    <property type="evidence" value="ECO:0007669"/>
    <property type="project" value="Ensembl"/>
</dbReference>
<dbReference type="Pfam" id="PF07546">
    <property type="entry name" value="EMI"/>
    <property type="match status" value="1"/>
</dbReference>
<dbReference type="Gene3D" id="2.10.25.10">
    <property type="entry name" value="Laminin"/>
    <property type="match status" value="1"/>
</dbReference>
<dbReference type="Pfam" id="PF00386">
    <property type="entry name" value="C1q"/>
    <property type="match status" value="1"/>
</dbReference>
<comment type="caution">
    <text evidence="11">Lacks conserved residue(s) required for the propagation of feature annotation.</text>
</comment>
<feature type="domain" description="EGF-like" evidence="14">
    <location>
        <begin position="1026"/>
        <end position="1062"/>
    </location>
</feature>
<dbReference type="PANTHER" id="PTHR15427">
    <property type="entry name" value="EMILIN ELASTIN MICROFIBRIL INTERFACE-LOCATED PROTEIN ELASTIN MICROFIBRIL INTERFACER"/>
    <property type="match status" value="1"/>
</dbReference>
<dbReference type="Proteomes" id="UP000002279">
    <property type="component" value="Chromosome 12"/>
</dbReference>
<feature type="disulfide bond" evidence="11">
    <location>
        <begin position="1052"/>
        <end position="1061"/>
    </location>
</feature>
<evidence type="ECO:0000313" key="17">
    <source>
        <dbReference type="Ensembl" id="ENSOANP00000023527.3"/>
    </source>
</evidence>
<evidence type="ECO:0000256" key="1">
    <source>
        <dbReference type="ARBA" id="ARBA00004613"/>
    </source>
</evidence>
<evidence type="ECO:0000256" key="3">
    <source>
        <dbReference type="ARBA" id="ARBA00022536"/>
    </source>
</evidence>
<dbReference type="PROSITE" id="PS50871">
    <property type="entry name" value="C1Q"/>
    <property type="match status" value="1"/>
</dbReference>
<dbReference type="GO" id="GO:0031091">
    <property type="term" value="C:platelet alpha granule"/>
    <property type="evidence" value="ECO:0007669"/>
    <property type="project" value="Ensembl"/>
</dbReference>
<evidence type="ECO:0000259" key="16">
    <source>
        <dbReference type="PROSITE" id="PS51041"/>
    </source>
</evidence>
<keyword evidence="5" id="KW-0175">Coiled coil</keyword>
<dbReference type="OMA" id="QDNYMLK"/>
<dbReference type="SUPFAM" id="SSF57196">
    <property type="entry name" value="EGF/Laminin"/>
    <property type="match status" value="1"/>
</dbReference>
<evidence type="ECO:0000256" key="12">
    <source>
        <dbReference type="SAM" id="MobiDB-lite"/>
    </source>
</evidence>
<dbReference type="PANTHER" id="PTHR15427:SF3">
    <property type="entry name" value="MULTIMERIN-1"/>
    <property type="match status" value="1"/>
</dbReference>
<keyword evidence="18" id="KW-1185">Reference proteome</keyword>
<feature type="region of interest" description="Disordered" evidence="12">
    <location>
        <begin position="38"/>
        <end position="103"/>
    </location>
</feature>
<feature type="domain" description="EMI" evidence="16">
    <location>
        <begin position="204"/>
        <end position="278"/>
    </location>
</feature>
<dbReference type="GO" id="GO:1901731">
    <property type="term" value="P:positive regulation of platelet aggregation"/>
    <property type="evidence" value="ECO:0007669"/>
    <property type="project" value="Ensembl"/>
</dbReference>
<accession>F6PSQ3</accession>
<keyword evidence="7" id="KW-0325">Glycoprotein</keyword>
<dbReference type="CDD" id="cd00054">
    <property type="entry name" value="EGF_CA"/>
    <property type="match status" value="1"/>
</dbReference>
<dbReference type="PROSITE" id="PS50026">
    <property type="entry name" value="EGF_3"/>
    <property type="match status" value="1"/>
</dbReference>
<evidence type="ECO:0000256" key="13">
    <source>
        <dbReference type="SAM" id="SignalP"/>
    </source>
</evidence>
<keyword evidence="6 11" id="KW-1015">Disulfide bond</keyword>
<dbReference type="FunFam" id="2.10.25.10:FF:000548">
    <property type="entry name" value="Multimerin 1"/>
    <property type="match status" value="1"/>
</dbReference>
<evidence type="ECO:0000256" key="7">
    <source>
        <dbReference type="ARBA" id="ARBA00023180"/>
    </source>
</evidence>
<dbReference type="AlphaFoldDB" id="F6PSQ3"/>
<dbReference type="HOGENOM" id="CLU_011016_0_0_1"/>
<feature type="signal peptide" evidence="13">
    <location>
        <begin position="1"/>
        <end position="20"/>
    </location>
</feature>
<dbReference type="FunCoup" id="F6PSQ3">
    <property type="interactions" value="81"/>
</dbReference>
<dbReference type="InterPro" id="IPR050392">
    <property type="entry name" value="Collagen/C1q_domain"/>
</dbReference>
<dbReference type="GeneTree" id="ENSGT01030000234633"/>
<reference evidence="17" key="3">
    <citation type="submission" date="2025-09" db="UniProtKB">
        <authorList>
            <consortium name="Ensembl"/>
        </authorList>
    </citation>
    <scope>IDENTIFICATION</scope>
    <source>
        <strain evidence="17">Glennie</strain>
    </source>
</reference>
<dbReference type="PROSITE" id="PS01186">
    <property type="entry name" value="EGF_2"/>
    <property type="match status" value="1"/>
</dbReference>
<dbReference type="KEGG" id="oaa:100077684"/>
<dbReference type="InterPro" id="IPR008983">
    <property type="entry name" value="Tumour_necrosis_fac-like_dom"/>
</dbReference>
<dbReference type="SUPFAM" id="SSF49842">
    <property type="entry name" value="TNF-like"/>
    <property type="match status" value="1"/>
</dbReference>
<evidence type="ECO:0000259" key="15">
    <source>
        <dbReference type="PROSITE" id="PS50871"/>
    </source>
</evidence>
<reference evidence="17" key="2">
    <citation type="submission" date="2025-08" db="UniProtKB">
        <authorList>
            <consortium name="Ensembl"/>
        </authorList>
    </citation>
    <scope>IDENTIFICATION</scope>
    <source>
        <strain evidence="17">Glennie</strain>
    </source>
</reference>
<proteinExistence type="predicted"/>
<evidence type="ECO:0000256" key="8">
    <source>
        <dbReference type="ARBA" id="ARBA00055570"/>
    </source>
</evidence>
<evidence type="ECO:0000259" key="14">
    <source>
        <dbReference type="PROSITE" id="PS50026"/>
    </source>
</evidence>
<evidence type="ECO:0000256" key="9">
    <source>
        <dbReference type="ARBA" id="ARBA00062376"/>
    </source>
</evidence>
<comment type="subcellular location">
    <subcellularLocation>
        <location evidence="1">Secreted</location>
    </subcellularLocation>
</comment>
<evidence type="ECO:0000256" key="2">
    <source>
        <dbReference type="ARBA" id="ARBA00022525"/>
    </source>
</evidence>
<dbReference type="Ensembl" id="ENSOANT00000023531.3">
    <property type="protein sequence ID" value="ENSOANP00000023527.3"/>
    <property type="gene ID" value="ENSOANG00000014945.4"/>
</dbReference>
<sequence>MKGLCLFVLFPCLWSSDLRAGSTTQSWTAPQEEHFLAKTSPVSTPLLQTQGPQGMTGSSEVPQRAQTSTPPGTLQKSTPVLSQSSPARAPSSGPTLPPSEKVKDRLSQAGMLKLQPFLPPTQSRLEPGSSPAGPEAAGLSDRTRQFLESFSRKQLIQGEETENLPGARGNRSPQQTYLGTGRRPNGVGPQSTNFKNPGFETTRGKNWCAYVHTQLSPTVVLDQETAFQNGPRPCRWTSTDCAERFQKISRPIYRMKHKIVTSLEWKCCPGYRGEKCQQKVPPSSSVVHSRQAESSAATDGQSSGSGKRQDCSEQETQKMTDQINHQEVKLTLLQKKIENISVAMDDVRTTFSSLEGKISDAKGTEFQSFLKGLKSKSISELVKDTVREQFKVFQNEVQETVAQLFKTVSTLSEGLESTRQLAQHVNESLASVSAQQKAILEQENTPTQMDLLELKNHIANVKQEMSFVYEKPIKALEARQKELADSLELEHTRNVLYYESLNKSLFKMGEVRERLLASDQKAFSKVQDDVITEGLLVLQEEVKKQDLRVLKMYEDLNLQENKVNGITVNLQLERAAARKECEAILSKYRKDFQSQMKDVEENVYILNQTLAETLYPMYKQMDKMNGQIKDLTYDMEILQPLIEQGPPFQRVVDSEQSSRAAASNRKLDNLTSVVYNLQRFVEELAKSHEEFKNETQASSRVFERRINECVLQTEDGLNKTVTILNNAVDSIQDNYMQRETLTSENSNSEAHDKCSDKMDTILAFIPQFRQLNESFHSLINEGWRNQNVLQNYKALKDSPDGNSGKTSHSNFGRLDQILNETISQVLAYQQNMSHLEEKLFSSTQAYRDYEERLQNIESKVTQTLIPFYISVKKGRGRNERDQSLQLQVLSSRFKALEAKSIYFSVGFSHLNKTVYEGLEMCQHASDSISHLNASIPQLMQDSQSDFKKLQEDLLGLMESKIEAKTQSLRSNVTWYVDRVLDQAKAEKQMKTSVKKPAMLKKPLFNLSTNLKGRNQRNTDNTENPAEDLDCSRSPCRNGGTCIIGRNNLFCACRHPFGGNNCTEKLTEENSLTPDFSKGSYRYAPTVAFFASHTYGMTGPGPIRFNHLDVNYGASYATHSGKFQIPYLGVYIFKYTIESLSPQMSGYLVVDGVDKLAFQSENVNGDKYWDRVLTGDALLELNYGQEVWLRLVKGSIPARFPPVSTFSGFLLYRT</sequence>
<feature type="compositionally biased region" description="Polar residues" evidence="12">
    <location>
        <begin position="1009"/>
        <end position="1023"/>
    </location>
</feature>
<keyword evidence="2" id="KW-0964">Secreted</keyword>
<dbReference type="InterPro" id="IPR001073">
    <property type="entry name" value="C1q_dom"/>
</dbReference>
<comment type="function">
    <text evidence="8">Carrier protein for platelet (but not plasma) factor V/Va. Plays a role in the storage and stabilization of factor V in platelets. Upon release following platelet activation, may limit platelet and plasma factor Va-dependent thrombin generation. Ligand for integrin alpha-IIb/beta-3 and integrin alpha-V/beta-3 on activated platelets, and may function as an extracellular matrix or adhesive protein.</text>
</comment>
<feature type="region of interest" description="Disordered" evidence="12">
    <location>
        <begin position="274"/>
        <end position="322"/>
    </location>
</feature>
<keyword evidence="4 13" id="KW-0732">Signal</keyword>
<dbReference type="OrthoDB" id="10044191at2759"/>